<reference evidence="1" key="1">
    <citation type="journal article" date="2015" name="Nature">
        <title>Complex archaea that bridge the gap between prokaryotes and eukaryotes.</title>
        <authorList>
            <person name="Spang A."/>
            <person name="Saw J.H."/>
            <person name="Jorgensen S.L."/>
            <person name="Zaremba-Niedzwiedzka K."/>
            <person name="Martijn J."/>
            <person name="Lind A.E."/>
            <person name="van Eijk R."/>
            <person name="Schleper C."/>
            <person name="Guy L."/>
            <person name="Ettema T.J."/>
        </authorList>
    </citation>
    <scope>NUCLEOTIDE SEQUENCE</scope>
</reference>
<accession>A0A0F9M6L0</accession>
<gene>
    <name evidence="1" type="ORF">LCGC14_1497450</name>
</gene>
<name>A0A0F9M6L0_9ZZZZ</name>
<sequence>MSYREWFYHVDHCLLGRASIVASDIDVNDYDFKDAYMRGKSPKRAAIESLFNVDLDNEI</sequence>
<dbReference type="AlphaFoldDB" id="A0A0F9M6L0"/>
<proteinExistence type="predicted"/>
<comment type="caution">
    <text evidence="1">The sequence shown here is derived from an EMBL/GenBank/DDBJ whole genome shotgun (WGS) entry which is preliminary data.</text>
</comment>
<dbReference type="EMBL" id="LAZR01010828">
    <property type="protein sequence ID" value="KKM64822.1"/>
    <property type="molecule type" value="Genomic_DNA"/>
</dbReference>
<protein>
    <submittedName>
        <fullName evidence="1">Uncharacterized protein</fullName>
    </submittedName>
</protein>
<organism evidence="1">
    <name type="scientific">marine sediment metagenome</name>
    <dbReference type="NCBI Taxonomy" id="412755"/>
    <lineage>
        <taxon>unclassified sequences</taxon>
        <taxon>metagenomes</taxon>
        <taxon>ecological metagenomes</taxon>
    </lineage>
</organism>
<evidence type="ECO:0000313" key="1">
    <source>
        <dbReference type="EMBL" id="KKM64822.1"/>
    </source>
</evidence>